<gene>
    <name evidence="3" type="ORF">LEA_13478</name>
</gene>
<dbReference type="Gene3D" id="3.40.50.300">
    <property type="entry name" value="P-loop containing nucleotide triphosphate hydrolases"/>
    <property type="match status" value="1"/>
</dbReference>
<reference evidence="3" key="1">
    <citation type="journal article" date="2013" name="Environ. Microbiol.">
        <title>Microbiota from the distal guts of lean and obese adolescents exhibit partial functional redundancy besides clear differences in community structure.</title>
        <authorList>
            <person name="Ferrer M."/>
            <person name="Ruiz A."/>
            <person name="Lanza F."/>
            <person name="Haange S.B."/>
            <person name="Oberbach A."/>
            <person name="Till H."/>
            <person name="Bargiela R."/>
            <person name="Campoy C."/>
            <person name="Segura M.T."/>
            <person name="Richter M."/>
            <person name="von Bergen M."/>
            <person name="Seifert J."/>
            <person name="Suarez A."/>
        </authorList>
    </citation>
    <scope>NUCLEOTIDE SEQUENCE</scope>
</reference>
<accession>K1SNQ1</accession>
<organism evidence="3">
    <name type="scientific">human gut metagenome</name>
    <dbReference type="NCBI Taxonomy" id="408170"/>
    <lineage>
        <taxon>unclassified sequences</taxon>
        <taxon>metagenomes</taxon>
        <taxon>organismal metagenomes</taxon>
    </lineage>
</organism>
<dbReference type="InterPro" id="IPR027417">
    <property type="entry name" value="P-loop_NTPase"/>
</dbReference>
<dbReference type="GO" id="GO:0016887">
    <property type="term" value="F:ATP hydrolysis activity"/>
    <property type="evidence" value="ECO:0007669"/>
    <property type="project" value="InterPro"/>
</dbReference>
<comment type="similarity">
    <text evidence="1">Belongs to the ABC transporter superfamily.</text>
</comment>
<evidence type="ECO:0000256" key="1">
    <source>
        <dbReference type="ARBA" id="ARBA00005417"/>
    </source>
</evidence>
<dbReference type="InterPro" id="IPR003439">
    <property type="entry name" value="ABC_transporter-like_ATP-bd"/>
</dbReference>
<proteinExistence type="inferred from homology"/>
<sequence>MVFYMNILQTTDLKKYYGTEPNITKALDGVTLSIEEGEFVAIVGTSGSGKSTLLNMMGGLDTPTSGSIKVKGKELSKLKDEQLTIFRRRNIGFIFQNYNLVPVLNVYENIVLPVELDGDTVDKRFMDEV</sequence>
<protein>
    <submittedName>
        <fullName evidence="3">ABC-type antimicrobial peptide transport system, ATPase component</fullName>
    </submittedName>
</protein>
<dbReference type="EMBL" id="AJWY01009148">
    <property type="protein sequence ID" value="EKC59213.1"/>
    <property type="molecule type" value="Genomic_DNA"/>
</dbReference>
<evidence type="ECO:0000259" key="2">
    <source>
        <dbReference type="Pfam" id="PF00005"/>
    </source>
</evidence>
<feature type="domain" description="ABC transporter" evidence="2">
    <location>
        <begin position="27"/>
        <end position="120"/>
    </location>
</feature>
<dbReference type="PANTHER" id="PTHR42798:SF7">
    <property type="entry name" value="ALPHA-D-RIBOSE 1-METHYLPHOSPHONATE 5-TRIPHOSPHATE SYNTHASE SUBUNIT PHNL"/>
    <property type="match status" value="1"/>
</dbReference>
<comment type="caution">
    <text evidence="3">The sequence shown here is derived from an EMBL/GenBank/DDBJ whole genome shotgun (WGS) entry which is preliminary data.</text>
</comment>
<name>K1SNQ1_9ZZZZ</name>
<dbReference type="SUPFAM" id="SSF52540">
    <property type="entry name" value="P-loop containing nucleoside triphosphate hydrolases"/>
    <property type="match status" value="1"/>
</dbReference>
<evidence type="ECO:0000313" key="3">
    <source>
        <dbReference type="EMBL" id="EKC59213.1"/>
    </source>
</evidence>
<dbReference type="GO" id="GO:0005524">
    <property type="term" value="F:ATP binding"/>
    <property type="evidence" value="ECO:0007669"/>
    <property type="project" value="InterPro"/>
</dbReference>
<dbReference type="Pfam" id="PF00005">
    <property type="entry name" value="ABC_tran"/>
    <property type="match status" value="1"/>
</dbReference>
<dbReference type="AlphaFoldDB" id="K1SNQ1"/>
<dbReference type="PANTHER" id="PTHR42798">
    <property type="entry name" value="LIPOPROTEIN-RELEASING SYSTEM ATP-BINDING PROTEIN LOLD"/>
    <property type="match status" value="1"/>
</dbReference>